<dbReference type="InterPro" id="IPR036875">
    <property type="entry name" value="Znf_CCHC_sf"/>
</dbReference>
<evidence type="ECO:0000256" key="2">
    <source>
        <dbReference type="ARBA" id="ARBA00022695"/>
    </source>
</evidence>
<keyword evidence="3" id="KW-0540">Nuclease</keyword>
<keyword evidence="4" id="KW-0255">Endonuclease</keyword>
<dbReference type="PANTHER" id="PTHR37984:SF5">
    <property type="entry name" value="PROTEIN NYNRIN-LIKE"/>
    <property type="match status" value="1"/>
</dbReference>
<comment type="caution">
    <text evidence="8">The sequence shown here is derived from an EMBL/GenBank/DDBJ whole genome shotgun (WGS) entry which is preliminary data.</text>
</comment>
<evidence type="ECO:0000256" key="5">
    <source>
        <dbReference type="PROSITE-ProRule" id="PRU00047"/>
    </source>
</evidence>
<name>A0ABD2WJJ1_9HYME</name>
<evidence type="ECO:0000313" key="9">
    <source>
        <dbReference type="Proteomes" id="UP001627154"/>
    </source>
</evidence>
<dbReference type="Proteomes" id="UP001627154">
    <property type="component" value="Unassembled WGS sequence"/>
</dbReference>
<keyword evidence="5" id="KW-0479">Metal-binding</keyword>
<dbReference type="GO" id="GO:0004519">
    <property type="term" value="F:endonuclease activity"/>
    <property type="evidence" value="ECO:0007669"/>
    <property type="project" value="UniProtKB-KW"/>
</dbReference>
<keyword evidence="5" id="KW-0862">Zinc</keyword>
<organism evidence="8 9">
    <name type="scientific">Trichogramma kaykai</name>
    <dbReference type="NCBI Taxonomy" id="54128"/>
    <lineage>
        <taxon>Eukaryota</taxon>
        <taxon>Metazoa</taxon>
        <taxon>Ecdysozoa</taxon>
        <taxon>Arthropoda</taxon>
        <taxon>Hexapoda</taxon>
        <taxon>Insecta</taxon>
        <taxon>Pterygota</taxon>
        <taxon>Neoptera</taxon>
        <taxon>Endopterygota</taxon>
        <taxon>Hymenoptera</taxon>
        <taxon>Apocrita</taxon>
        <taxon>Proctotrupomorpha</taxon>
        <taxon>Chalcidoidea</taxon>
        <taxon>Trichogrammatidae</taxon>
        <taxon>Trichogramma</taxon>
    </lineage>
</organism>
<evidence type="ECO:0000256" key="3">
    <source>
        <dbReference type="ARBA" id="ARBA00022722"/>
    </source>
</evidence>
<keyword evidence="9" id="KW-1185">Reference proteome</keyword>
<feature type="domain" description="CCHC-type" evidence="7">
    <location>
        <begin position="89"/>
        <end position="103"/>
    </location>
</feature>
<keyword evidence="2" id="KW-0548">Nucleotidyltransferase</keyword>
<keyword evidence="5" id="KW-0863">Zinc-finger</keyword>
<evidence type="ECO:0000256" key="6">
    <source>
        <dbReference type="SAM" id="MobiDB-lite"/>
    </source>
</evidence>
<sequence length="278" mass="31916">MRDQFACGIRDDSTRFELFKDKTITFEKALEEALAREEATKNAAGAAPSSTSHAYKQENFALDERRTESKRRAKQRPYEDRQQSAERQCFCCGKKGHATKDCKYRDRKCDFCHKKGHLERACIKKKNLSNKFLEHNSSASDSEPADSESECGSVRSTNYIDFHNICTAKSRNDCYSISAEPVYFDVNINDKIITMEFDSGTYYSVMSEKFVKKHFPTEKISKVEIHLISYENSAMEPRGQLKNLLVKLNNETKILKCLILKGDKVPLIGRQWLAAFDL</sequence>
<keyword evidence="4" id="KW-0378">Hydrolase</keyword>
<evidence type="ECO:0000256" key="4">
    <source>
        <dbReference type="ARBA" id="ARBA00022759"/>
    </source>
</evidence>
<dbReference type="PROSITE" id="PS50158">
    <property type="entry name" value="ZF_CCHC"/>
    <property type="match status" value="1"/>
</dbReference>
<dbReference type="EMBL" id="JBJJXI010000101">
    <property type="protein sequence ID" value="KAL3392865.1"/>
    <property type="molecule type" value="Genomic_DNA"/>
</dbReference>
<dbReference type="Gene3D" id="4.10.60.10">
    <property type="entry name" value="Zinc finger, CCHC-type"/>
    <property type="match status" value="1"/>
</dbReference>
<dbReference type="SUPFAM" id="SSF50630">
    <property type="entry name" value="Acid proteases"/>
    <property type="match status" value="1"/>
</dbReference>
<dbReference type="GO" id="GO:0016779">
    <property type="term" value="F:nucleotidyltransferase activity"/>
    <property type="evidence" value="ECO:0007669"/>
    <property type="project" value="UniProtKB-KW"/>
</dbReference>
<proteinExistence type="predicted"/>
<dbReference type="Gene3D" id="2.40.70.10">
    <property type="entry name" value="Acid Proteases"/>
    <property type="match status" value="1"/>
</dbReference>
<accession>A0ABD2WJJ1</accession>
<reference evidence="8 9" key="1">
    <citation type="journal article" date="2024" name="bioRxiv">
        <title>A reference genome for Trichogramma kaykai: A tiny desert-dwelling parasitoid wasp with competing sex-ratio distorters.</title>
        <authorList>
            <person name="Culotta J."/>
            <person name="Lindsey A.R."/>
        </authorList>
    </citation>
    <scope>NUCLEOTIDE SEQUENCE [LARGE SCALE GENOMIC DNA]</scope>
    <source>
        <strain evidence="8 9">KSX58</strain>
    </source>
</reference>
<evidence type="ECO:0000256" key="1">
    <source>
        <dbReference type="ARBA" id="ARBA00022679"/>
    </source>
</evidence>
<dbReference type="GO" id="GO:0008270">
    <property type="term" value="F:zinc ion binding"/>
    <property type="evidence" value="ECO:0007669"/>
    <property type="project" value="UniProtKB-KW"/>
</dbReference>
<protein>
    <recommendedName>
        <fullName evidence="7">CCHC-type domain-containing protein</fullName>
    </recommendedName>
</protein>
<dbReference type="InterPro" id="IPR021109">
    <property type="entry name" value="Peptidase_aspartic_dom_sf"/>
</dbReference>
<dbReference type="InterPro" id="IPR001878">
    <property type="entry name" value="Znf_CCHC"/>
</dbReference>
<evidence type="ECO:0000313" key="8">
    <source>
        <dbReference type="EMBL" id="KAL3392865.1"/>
    </source>
</evidence>
<dbReference type="PANTHER" id="PTHR37984">
    <property type="entry name" value="PROTEIN CBG26694"/>
    <property type="match status" value="1"/>
</dbReference>
<dbReference type="InterPro" id="IPR050951">
    <property type="entry name" value="Retrovirus_Pol_polyprotein"/>
</dbReference>
<dbReference type="AlphaFoldDB" id="A0ABD2WJJ1"/>
<evidence type="ECO:0000259" key="7">
    <source>
        <dbReference type="PROSITE" id="PS50158"/>
    </source>
</evidence>
<feature type="region of interest" description="Disordered" evidence="6">
    <location>
        <begin position="37"/>
        <end position="79"/>
    </location>
</feature>
<gene>
    <name evidence="8" type="ORF">TKK_012572</name>
</gene>
<dbReference type="SUPFAM" id="SSF57756">
    <property type="entry name" value="Retrovirus zinc finger-like domains"/>
    <property type="match status" value="1"/>
</dbReference>
<keyword evidence="1" id="KW-0808">Transferase</keyword>